<dbReference type="EMBL" id="SLZW01000004">
    <property type="protein sequence ID" value="TCS63048.1"/>
    <property type="molecule type" value="Genomic_DNA"/>
</dbReference>
<evidence type="ECO:0000313" key="3">
    <source>
        <dbReference type="EMBL" id="TCS63048.1"/>
    </source>
</evidence>
<name>A0A4R3JAY6_9PROT</name>
<dbReference type="InterPro" id="IPR025286">
    <property type="entry name" value="MOFRL_assoc_dom"/>
</dbReference>
<protein>
    <submittedName>
        <fullName evidence="3">Glycerate 2-kinase</fullName>
    </submittedName>
</protein>
<dbReference type="InterPro" id="IPR007835">
    <property type="entry name" value="MOFRL"/>
</dbReference>
<dbReference type="GO" id="GO:0008887">
    <property type="term" value="F:glycerate kinase activity"/>
    <property type="evidence" value="ECO:0007669"/>
    <property type="project" value="InterPro"/>
</dbReference>
<evidence type="ECO:0000313" key="4">
    <source>
        <dbReference type="Proteomes" id="UP000295304"/>
    </source>
</evidence>
<feature type="domain" description="MOFRL-associated" evidence="2">
    <location>
        <begin position="24"/>
        <end position="250"/>
    </location>
</feature>
<dbReference type="PANTHER" id="PTHR12227:SF0">
    <property type="entry name" value="GLYCERATE KINASE"/>
    <property type="match status" value="1"/>
</dbReference>
<dbReference type="InterPro" id="IPR038614">
    <property type="entry name" value="GK_N_sf"/>
</dbReference>
<evidence type="ECO:0000259" key="1">
    <source>
        <dbReference type="Pfam" id="PF05161"/>
    </source>
</evidence>
<accession>A0A4R3JAY6</accession>
<dbReference type="SUPFAM" id="SSF82544">
    <property type="entry name" value="GckA/TtuD-like"/>
    <property type="match status" value="1"/>
</dbReference>
<dbReference type="Pfam" id="PF05161">
    <property type="entry name" value="MOFRL"/>
    <property type="match status" value="1"/>
</dbReference>
<dbReference type="GO" id="GO:0005737">
    <property type="term" value="C:cytoplasm"/>
    <property type="evidence" value="ECO:0007669"/>
    <property type="project" value="TreeGrafter"/>
</dbReference>
<reference evidence="3 4" key="1">
    <citation type="submission" date="2019-03" db="EMBL/GenBank/DDBJ databases">
        <title>Genomic Encyclopedia of Type Strains, Phase IV (KMG-IV): sequencing the most valuable type-strain genomes for metagenomic binning, comparative biology and taxonomic classification.</title>
        <authorList>
            <person name="Goeker M."/>
        </authorList>
    </citation>
    <scope>NUCLEOTIDE SEQUENCE [LARGE SCALE GENOMIC DNA]</scope>
    <source>
        <strain evidence="3 4">DSM 101688</strain>
    </source>
</reference>
<dbReference type="Pfam" id="PF13660">
    <property type="entry name" value="DUF4147"/>
    <property type="match status" value="1"/>
</dbReference>
<gene>
    <name evidence="3" type="ORF">EDD55_104139</name>
</gene>
<keyword evidence="3" id="KW-0418">Kinase</keyword>
<dbReference type="Gene3D" id="3.40.50.10180">
    <property type="entry name" value="Glycerate kinase, MOFRL-like N-terminal domain"/>
    <property type="match status" value="1"/>
</dbReference>
<dbReference type="InterPro" id="IPR037035">
    <property type="entry name" value="GK-like_C_sf"/>
</dbReference>
<keyword evidence="4" id="KW-1185">Reference proteome</keyword>
<organism evidence="3 4">
    <name type="scientific">Varunaivibrio sulfuroxidans</name>
    <dbReference type="NCBI Taxonomy" id="1773489"/>
    <lineage>
        <taxon>Bacteria</taxon>
        <taxon>Pseudomonadati</taxon>
        <taxon>Pseudomonadota</taxon>
        <taxon>Alphaproteobacteria</taxon>
        <taxon>Rhodospirillales</taxon>
        <taxon>Magnetovibrionaceae</taxon>
        <taxon>Varunaivibrio</taxon>
    </lineage>
</organism>
<comment type="caution">
    <text evidence="3">The sequence shown here is derived from an EMBL/GenBank/DDBJ whole genome shotgun (WGS) entry which is preliminary data.</text>
</comment>
<dbReference type="Gene3D" id="3.40.1480.10">
    <property type="entry name" value="MOFRL domain"/>
    <property type="match status" value="1"/>
</dbReference>
<dbReference type="PANTHER" id="PTHR12227">
    <property type="entry name" value="GLYCERATE KINASE"/>
    <property type="match status" value="1"/>
</dbReference>
<keyword evidence="3" id="KW-0808">Transferase</keyword>
<evidence type="ECO:0000259" key="2">
    <source>
        <dbReference type="Pfam" id="PF13660"/>
    </source>
</evidence>
<feature type="domain" description="MOFRL" evidence="1">
    <location>
        <begin position="328"/>
        <end position="432"/>
    </location>
</feature>
<dbReference type="Proteomes" id="UP000295304">
    <property type="component" value="Unassembled WGS sequence"/>
</dbReference>
<sequence length="440" mass="44991">MSGYFVAFGFFCQGNAMQSPDAVLKGMFAACLAAADPGRVLPPHLPVPPHGRTLVVGAGKAAASMALALERHWPRRDALGLPDVEGLVVTRYGHGAPCRRIEVVEAAHPVPDAAGEAAARRMLAMVSGLGADDLVICLISGGGSALLTLPAPGVSLEDKRAVNADLLTSGASIDEMNCVRKHLSAIKGGRLAAAAHPARVVTLAISDVPGDDPAVIASGPTVGDPTTFAEARRLLGQYGITPPEAVARHLDAAEDETPAPDDPRLEGGQTILVATPLRALKAAADFARADGYRVAILGDALEGEARTLGQDHAALACAQVAAGGRGRILLSGGETTVRVTGGGRGGRNVEYLLSLAIALDGLDGVSAMACDTDGIDGTEDNAGAIVRPDTLGRARALGLDPRAMLDDNDAYGFFAALGDLVISGPTRTNVNDFRAVLIAP</sequence>
<dbReference type="InterPro" id="IPR039760">
    <property type="entry name" value="MOFRL_protein"/>
</dbReference>
<proteinExistence type="predicted"/>
<dbReference type="AlphaFoldDB" id="A0A4R3JAY6"/>